<dbReference type="RefSeq" id="XP_035348883.1">
    <property type="nucleotide sequence ID" value="XM_035492990.1"/>
</dbReference>
<feature type="domain" description="Tyrosinase copper-binding" evidence="4">
    <location>
        <begin position="266"/>
        <end position="277"/>
    </location>
</feature>
<dbReference type="GO" id="GO:0016491">
    <property type="term" value="F:oxidoreductase activity"/>
    <property type="evidence" value="ECO:0007669"/>
    <property type="project" value="InterPro"/>
</dbReference>
<dbReference type="SUPFAM" id="SSF48056">
    <property type="entry name" value="Di-copper centre-containing domain"/>
    <property type="match status" value="1"/>
</dbReference>
<keyword evidence="6" id="KW-1185">Reference proteome</keyword>
<evidence type="ECO:0000256" key="3">
    <source>
        <dbReference type="SAM" id="Phobius"/>
    </source>
</evidence>
<sequence>MDGKENSAKYDDSFEPLLSERTPDSRHRVSVKYRIIFVISGFILVISCILLGSRVLGLPFNSLKSTPCHTTVRPEWRSLSLKERENYVAAIQCLSNSPSRLGLNTTRYDDFVYSHLGVADDTHGTPISLPWHRLYMQRYEDALRNECGYKDPLPYWDWTLDSSNPTESPVWSSQYGLGGNGSRPDNCLVDGPLAIMKPQYPQPHCLKRNFAVENMHGMEFTSSIVDNIISNTSTYHDFRLLLERGPHRYIHLGIGGEMPELWSSNDPIFFLHHAQIDRLWWRWQRHGHENELRGYDSIDEGLGTSDTGNLISMRDVLKFSGLGDDVTAGDVISTQTSLLCYTYE</sequence>
<proteinExistence type="predicted"/>
<dbReference type="GO" id="GO:0046872">
    <property type="term" value="F:metal ion binding"/>
    <property type="evidence" value="ECO:0007669"/>
    <property type="project" value="UniProtKB-KW"/>
</dbReference>
<dbReference type="GeneID" id="55997353"/>
<dbReference type="Pfam" id="PF00264">
    <property type="entry name" value="Tyrosinase"/>
    <property type="match status" value="1"/>
</dbReference>
<protein>
    <recommendedName>
        <fullName evidence="4">Tyrosinase copper-binding domain-containing protein</fullName>
    </recommendedName>
</protein>
<name>A0A7H8R8H9_TALRU</name>
<evidence type="ECO:0000259" key="4">
    <source>
        <dbReference type="PROSITE" id="PS00498"/>
    </source>
</evidence>
<dbReference type="InterPro" id="IPR002227">
    <property type="entry name" value="Tyrosinase_Cu-bd"/>
</dbReference>
<dbReference type="OrthoDB" id="6132182at2759"/>
<dbReference type="Gene3D" id="1.10.1280.10">
    <property type="entry name" value="Di-copper center containing domain from catechol oxidase"/>
    <property type="match status" value="1"/>
</dbReference>
<dbReference type="Proteomes" id="UP000509510">
    <property type="component" value="Chromosome V"/>
</dbReference>
<organism evidence="5 6">
    <name type="scientific">Talaromyces rugulosus</name>
    <name type="common">Penicillium rugulosum</name>
    <dbReference type="NCBI Taxonomy" id="121627"/>
    <lineage>
        <taxon>Eukaryota</taxon>
        <taxon>Fungi</taxon>
        <taxon>Dikarya</taxon>
        <taxon>Ascomycota</taxon>
        <taxon>Pezizomycotina</taxon>
        <taxon>Eurotiomycetes</taxon>
        <taxon>Eurotiomycetidae</taxon>
        <taxon>Eurotiales</taxon>
        <taxon>Trichocomaceae</taxon>
        <taxon>Talaromyces</taxon>
        <taxon>Talaromyces sect. Islandici</taxon>
    </lineage>
</organism>
<dbReference type="AlphaFoldDB" id="A0A7H8R8H9"/>
<reference evidence="6" key="1">
    <citation type="submission" date="2020-06" db="EMBL/GenBank/DDBJ databases">
        <title>A chromosome-scale genome assembly of Talaromyces rugulosus W13939.</title>
        <authorList>
            <person name="Wang B."/>
            <person name="Guo L."/>
            <person name="Ye K."/>
            <person name="Wang L."/>
        </authorList>
    </citation>
    <scope>NUCLEOTIDE SEQUENCE [LARGE SCALE GENOMIC DNA]</scope>
    <source>
        <strain evidence="6">W13939</strain>
    </source>
</reference>
<dbReference type="PRINTS" id="PR00092">
    <property type="entry name" value="TYROSINASE"/>
</dbReference>
<keyword evidence="3" id="KW-0472">Membrane</keyword>
<accession>A0A7H8R8H9</accession>
<dbReference type="KEGG" id="trg:TRUGW13939_09870"/>
<keyword evidence="1" id="KW-0479">Metal-binding</keyword>
<gene>
    <name evidence="5" type="ORF">TRUGW13939_09870</name>
</gene>
<keyword evidence="3" id="KW-0812">Transmembrane</keyword>
<dbReference type="InterPro" id="IPR008922">
    <property type="entry name" value="Di-copper_centre_dom_sf"/>
</dbReference>
<dbReference type="PANTHER" id="PTHR11474:SF126">
    <property type="entry name" value="TYROSINASE-LIKE PROTEIN TYR-1-RELATED"/>
    <property type="match status" value="1"/>
</dbReference>
<evidence type="ECO:0000256" key="2">
    <source>
        <dbReference type="ARBA" id="ARBA00023008"/>
    </source>
</evidence>
<evidence type="ECO:0000313" key="5">
    <source>
        <dbReference type="EMBL" id="QKX62709.1"/>
    </source>
</evidence>
<evidence type="ECO:0000313" key="6">
    <source>
        <dbReference type="Proteomes" id="UP000509510"/>
    </source>
</evidence>
<evidence type="ECO:0000256" key="1">
    <source>
        <dbReference type="ARBA" id="ARBA00022723"/>
    </source>
</evidence>
<dbReference type="PROSITE" id="PS00498">
    <property type="entry name" value="TYROSINASE_2"/>
    <property type="match status" value="1"/>
</dbReference>
<dbReference type="EMBL" id="CP055902">
    <property type="protein sequence ID" value="QKX62709.1"/>
    <property type="molecule type" value="Genomic_DNA"/>
</dbReference>
<keyword evidence="2" id="KW-0186">Copper</keyword>
<dbReference type="InterPro" id="IPR050316">
    <property type="entry name" value="Tyrosinase/Hemocyanin"/>
</dbReference>
<keyword evidence="3" id="KW-1133">Transmembrane helix</keyword>
<dbReference type="PANTHER" id="PTHR11474">
    <property type="entry name" value="TYROSINASE FAMILY MEMBER"/>
    <property type="match status" value="1"/>
</dbReference>
<feature type="transmembrane region" description="Helical" evidence="3">
    <location>
        <begin position="35"/>
        <end position="56"/>
    </location>
</feature>